<evidence type="ECO:0008006" key="4">
    <source>
        <dbReference type="Google" id="ProtNLM"/>
    </source>
</evidence>
<dbReference type="EMBL" id="JAWZYT010000684">
    <property type="protein sequence ID" value="KAK4320219.1"/>
    <property type="molecule type" value="Genomic_DNA"/>
</dbReference>
<keyword evidence="3" id="KW-1185">Reference proteome</keyword>
<name>A0AAE1Q5W3_9EUCA</name>
<organism evidence="2 3">
    <name type="scientific">Petrolisthes manimaculis</name>
    <dbReference type="NCBI Taxonomy" id="1843537"/>
    <lineage>
        <taxon>Eukaryota</taxon>
        <taxon>Metazoa</taxon>
        <taxon>Ecdysozoa</taxon>
        <taxon>Arthropoda</taxon>
        <taxon>Crustacea</taxon>
        <taxon>Multicrustacea</taxon>
        <taxon>Malacostraca</taxon>
        <taxon>Eumalacostraca</taxon>
        <taxon>Eucarida</taxon>
        <taxon>Decapoda</taxon>
        <taxon>Pleocyemata</taxon>
        <taxon>Anomura</taxon>
        <taxon>Galatheoidea</taxon>
        <taxon>Porcellanidae</taxon>
        <taxon>Petrolisthes</taxon>
    </lineage>
</organism>
<reference evidence="2" key="1">
    <citation type="submission" date="2023-11" db="EMBL/GenBank/DDBJ databases">
        <title>Genome assemblies of two species of porcelain crab, Petrolisthes cinctipes and Petrolisthes manimaculis (Anomura: Porcellanidae).</title>
        <authorList>
            <person name="Angst P."/>
        </authorList>
    </citation>
    <scope>NUCLEOTIDE SEQUENCE</scope>
    <source>
        <strain evidence="2">PB745_02</strain>
        <tissue evidence="2">Gill</tissue>
    </source>
</reference>
<accession>A0AAE1Q5W3</accession>
<dbReference type="AlphaFoldDB" id="A0AAE1Q5W3"/>
<feature type="signal peptide" evidence="1">
    <location>
        <begin position="1"/>
        <end position="35"/>
    </location>
</feature>
<evidence type="ECO:0000256" key="1">
    <source>
        <dbReference type="SAM" id="SignalP"/>
    </source>
</evidence>
<protein>
    <recommendedName>
        <fullName evidence="4">Secreted protein</fullName>
    </recommendedName>
</protein>
<dbReference type="Proteomes" id="UP001292094">
    <property type="component" value="Unassembled WGS sequence"/>
</dbReference>
<evidence type="ECO:0000313" key="3">
    <source>
        <dbReference type="Proteomes" id="UP001292094"/>
    </source>
</evidence>
<evidence type="ECO:0000313" key="2">
    <source>
        <dbReference type="EMBL" id="KAK4320219.1"/>
    </source>
</evidence>
<comment type="caution">
    <text evidence="2">The sequence shown here is derived from an EMBL/GenBank/DDBJ whole genome shotgun (WGS) entry which is preliminary data.</text>
</comment>
<proteinExistence type="predicted"/>
<gene>
    <name evidence="2" type="ORF">Pmani_008910</name>
</gene>
<sequence length="147" mass="16108">MWEPGRGRRNVPSSPRHLGVVVGLLVTVLVQEVVCREKRCNNNTNTDGSHPPVSLTGARVNVPWDGAVVDVSRAIVITPVNLSWRVPHLALSRRIKLGARSASVRGRKMSCVQPHKSVPHIAKFSLIGMAVSDAIVVHYLYNGVRRP</sequence>
<feature type="chain" id="PRO_5042046331" description="Secreted protein" evidence="1">
    <location>
        <begin position="36"/>
        <end position="147"/>
    </location>
</feature>
<keyword evidence="1" id="KW-0732">Signal</keyword>